<dbReference type="InterPro" id="IPR010982">
    <property type="entry name" value="Lambda_DNA-bd_dom_sf"/>
</dbReference>
<dbReference type="InterPro" id="IPR001387">
    <property type="entry name" value="Cro/C1-type_HTH"/>
</dbReference>
<proteinExistence type="predicted"/>
<dbReference type="PROSITE" id="PS50943">
    <property type="entry name" value="HTH_CROC1"/>
    <property type="match status" value="1"/>
</dbReference>
<comment type="caution">
    <text evidence="3">The sequence shown here is derived from an EMBL/GenBank/DDBJ whole genome shotgun (WGS) entry which is preliminary data.</text>
</comment>
<organism evidence="3 4">
    <name type="scientific">Peptococcus simiae</name>
    <dbReference type="NCBI Taxonomy" id="1643805"/>
    <lineage>
        <taxon>Bacteria</taxon>
        <taxon>Bacillati</taxon>
        <taxon>Bacillota</taxon>
        <taxon>Clostridia</taxon>
        <taxon>Eubacteriales</taxon>
        <taxon>Peptococcaceae</taxon>
        <taxon>Peptococcus</taxon>
    </lineage>
</organism>
<dbReference type="CDD" id="cd00093">
    <property type="entry name" value="HTH_XRE"/>
    <property type="match status" value="1"/>
</dbReference>
<evidence type="ECO:0000313" key="4">
    <source>
        <dbReference type="Proteomes" id="UP001631949"/>
    </source>
</evidence>
<dbReference type="EMBL" id="JBJUVG010000009">
    <property type="protein sequence ID" value="MFM9414103.1"/>
    <property type="molecule type" value="Genomic_DNA"/>
</dbReference>
<keyword evidence="4" id="KW-1185">Reference proteome</keyword>
<reference evidence="3 4" key="1">
    <citation type="journal article" date="2016" name="Int. J. Syst. Evol. Microbiol.">
        <title>Peptococcus simiae sp. nov., isolated from rhesus macaque faeces and emended description of the genus Peptococcus.</title>
        <authorList>
            <person name="Shkoporov A.N."/>
            <person name="Efimov B.A."/>
            <person name="Kondova I."/>
            <person name="Ouwerling B."/>
            <person name="Chaplin A.V."/>
            <person name="Shcherbakova V.A."/>
            <person name="Langermans J.A.M."/>
        </authorList>
    </citation>
    <scope>NUCLEOTIDE SEQUENCE [LARGE SCALE GENOMIC DNA]</scope>
    <source>
        <strain evidence="3 4">M108</strain>
    </source>
</reference>
<dbReference type="Proteomes" id="UP001631949">
    <property type="component" value="Unassembled WGS sequence"/>
</dbReference>
<gene>
    <name evidence="3" type="ORF">ACKQTC_06960</name>
</gene>
<dbReference type="Pfam" id="PF01381">
    <property type="entry name" value="HTH_3"/>
    <property type="match status" value="1"/>
</dbReference>
<evidence type="ECO:0000256" key="1">
    <source>
        <dbReference type="SAM" id="MobiDB-lite"/>
    </source>
</evidence>
<protein>
    <submittedName>
        <fullName evidence="3">Helix-turn-helix domain-containing protein</fullName>
    </submittedName>
</protein>
<dbReference type="Gene3D" id="1.10.260.40">
    <property type="entry name" value="lambda repressor-like DNA-binding domains"/>
    <property type="match status" value="1"/>
</dbReference>
<name>A0ABW9GZW1_9FIRM</name>
<accession>A0ABW9GZW1</accession>
<feature type="domain" description="HTH cro/C1-type" evidence="2">
    <location>
        <begin position="10"/>
        <end position="37"/>
    </location>
</feature>
<dbReference type="RefSeq" id="WP_408977716.1">
    <property type="nucleotide sequence ID" value="NZ_JBJUVG010000009.1"/>
</dbReference>
<sequence>MDAKKIGQLIKNQRQNRGLTQRQIADQLHISDKTLSK</sequence>
<dbReference type="SUPFAM" id="SSF47413">
    <property type="entry name" value="lambda repressor-like DNA-binding domains"/>
    <property type="match status" value="1"/>
</dbReference>
<feature type="region of interest" description="Disordered" evidence="1">
    <location>
        <begin position="1"/>
        <end position="20"/>
    </location>
</feature>
<feature type="compositionally biased region" description="Polar residues" evidence="1">
    <location>
        <begin position="10"/>
        <end position="20"/>
    </location>
</feature>
<evidence type="ECO:0000313" key="3">
    <source>
        <dbReference type="EMBL" id="MFM9414103.1"/>
    </source>
</evidence>
<evidence type="ECO:0000259" key="2">
    <source>
        <dbReference type="PROSITE" id="PS50943"/>
    </source>
</evidence>